<dbReference type="RefSeq" id="WP_112331330.1">
    <property type="nucleotide sequence ID" value="NZ_QLYR01000001.1"/>
</dbReference>
<dbReference type="EMBL" id="QLYR01000001">
    <property type="protein sequence ID" value="RAQ30134.1"/>
    <property type="molecule type" value="Genomic_DNA"/>
</dbReference>
<dbReference type="InterPro" id="IPR003779">
    <property type="entry name" value="CMD-like"/>
</dbReference>
<dbReference type="AlphaFoldDB" id="A0A328UJH5"/>
<reference evidence="2 3" key="1">
    <citation type="submission" date="2018-06" db="EMBL/GenBank/DDBJ databases">
        <title>Noncontiguous genome sequence of Ruminococcaceae bacterium ASD2818.</title>
        <authorList>
            <person name="Chaplin A.V."/>
            <person name="Sokolova S.R."/>
            <person name="Kochetkova T.O."/>
            <person name="Goltsov A.Y."/>
            <person name="Trofimov D.Y."/>
            <person name="Efimov B.A."/>
        </authorList>
    </citation>
    <scope>NUCLEOTIDE SEQUENCE [LARGE SCALE GENOMIC DNA]</scope>
    <source>
        <strain evidence="2 3">ASD2818</strain>
    </source>
</reference>
<sequence length="226" mass="25112">MDELRQIISAFQAEEVNLYGNLPQKIKRLISLAVVTALGTQNRIPEEVKRALRVGVTPEEIAEAIVQCTPYAGSARALEALDEAERTMSDQGIQLPLKSRETVTKDTRLKQGLAAQYALFGKENIDRNWQNAPPELRHIQEYLSAYCFGDFYTRSGLDLQTRELLTFCILCTLGGCEPQLKAHIGGNLQVGNDRQTLLSAVTWCIPYIGFPRTLNAISCINEVAGK</sequence>
<accession>A0A328UJH5</accession>
<organism evidence="2 3">
    <name type="scientific">Hydrogeniiclostridium mannosilyticum</name>
    <dbReference type="NCBI Taxonomy" id="2764322"/>
    <lineage>
        <taxon>Bacteria</taxon>
        <taxon>Bacillati</taxon>
        <taxon>Bacillota</taxon>
        <taxon>Clostridia</taxon>
        <taxon>Eubacteriales</taxon>
        <taxon>Acutalibacteraceae</taxon>
        <taxon>Hydrogeniiclostridium</taxon>
    </lineage>
</organism>
<dbReference type="PANTHER" id="PTHR33570">
    <property type="entry name" value="4-CARBOXYMUCONOLACTONE DECARBOXYLASE FAMILY PROTEIN"/>
    <property type="match status" value="1"/>
</dbReference>
<keyword evidence="3" id="KW-1185">Reference proteome</keyword>
<dbReference type="Proteomes" id="UP000249377">
    <property type="component" value="Unassembled WGS sequence"/>
</dbReference>
<evidence type="ECO:0000259" key="1">
    <source>
        <dbReference type="Pfam" id="PF02627"/>
    </source>
</evidence>
<evidence type="ECO:0000313" key="3">
    <source>
        <dbReference type="Proteomes" id="UP000249377"/>
    </source>
</evidence>
<gene>
    <name evidence="2" type="ORF">DPQ25_01075</name>
</gene>
<feature type="domain" description="Carboxymuconolactone decarboxylase-like" evidence="1">
    <location>
        <begin position="6"/>
        <end position="85"/>
    </location>
</feature>
<dbReference type="SUPFAM" id="SSF69118">
    <property type="entry name" value="AhpD-like"/>
    <property type="match status" value="1"/>
</dbReference>
<name>A0A328UJH5_9FIRM</name>
<feature type="domain" description="Carboxymuconolactone decarboxylase-like" evidence="1">
    <location>
        <begin position="139"/>
        <end position="220"/>
    </location>
</feature>
<proteinExistence type="predicted"/>
<dbReference type="Pfam" id="PF02627">
    <property type="entry name" value="CMD"/>
    <property type="match status" value="2"/>
</dbReference>
<dbReference type="GO" id="GO:0051920">
    <property type="term" value="F:peroxiredoxin activity"/>
    <property type="evidence" value="ECO:0007669"/>
    <property type="project" value="InterPro"/>
</dbReference>
<dbReference type="InterPro" id="IPR029032">
    <property type="entry name" value="AhpD-like"/>
</dbReference>
<dbReference type="Gene3D" id="1.20.1290.10">
    <property type="entry name" value="AhpD-like"/>
    <property type="match status" value="1"/>
</dbReference>
<protein>
    <submittedName>
        <fullName evidence="2">4-carboxymuconolactone decarboxylase</fullName>
    </submittedName>
</protein>
<dbReference type="PANTHER" id="PTHR33570:SF2">
    <property type="entry name" value="CARBOXYMUCONOLACTONE DECARBOXYLASE-LIKE DOMAIN-CONTAINING PROTEIN"/>
    <property type="match status" value="1"/>
</dbReference>
<evidence type="ECO:0000313" key="2">
    <source>
        <dbReference type="EMBL" id="RAQ30134.1"/>
    </source>
</evidence>
<comment type="caution">
    <text evidence="2">The sequence shown here is derived from an EMBL/GenBank/DDBJ whole genome shotgun (WGS) entry which is preliminary data.</text>
</comment>
<dbReference type="InterPro" id="IPR052512">
    <property type="entry name" value="4CMD/NDH-1_regulator"/>
</dbReference>